<reference evidence="1" key="1">
    <citation type="submission" date="2025-08" db="UniProtKB">
        <authorList>
            <consortium name="Ensembl"/>
        </authorList>
    </citation>
    <scope>IDENTIFICATION</scope>
</reference>
<evidence type="ECO:0000313" key="2">
    <source>
        <dbReference type="Proteomes" id="UP000694388"/>
    </source>
</evidence>
<name>A0A8C4NHQ9_EPTBU</name>
<dbReference type="Ensembl" id="ENSEBUT00000006555.1">
    <property type="protein sequence ID" value="ENSEBUP00000006106.1"/>
    <property type="gene ID" value="ENSEBUG00000004063.1"/>
</dbReference>
<evidence type="ECO:0000313" key="1">
    <source>
        <dbReference type="Ensembl" id="ENSEBUP00000006106.1"/>
    </source>
</evidence>
<dbReference type="SUPFAM" id="SSF57850">
    <property type="entry name" value="RING/U-box"/>
    <property type="match status" value="1"/>
</dbReference>
<protein>
    <submittedName>
        <fullName evidence="1">Uncharacterized protein</fullName>
    </submittedName>
</protein>
<proteinExistence type="predicted"/>
<organism evidence="1 2">
    <name type="scientific">Eptatretus burgeri</name>
    <name type="common">Inshore hagfish</name>
    <dbReference type="NCBI Taxonomy" id="7764"/>
    <lineage>
        <taxon>Eukaryota</taxon>
        <taxon>Metazoa</taxon>
        <taxon>Chordata</taxon>
        <taxon>Craniata</taxon>
        <taxon>Vertebrata</taxon>
        <taxon>Cyclostomata</taxon>
        <taxon>Myxini</taxon>
        <taxon>Myxiniformes</taxon>
        <taxon>Myxinidae</taxon>
        <taxon>Eptatretinae</taxon>
        <taxon>Eptatretus</taxon>
    </lineage>
</organism>
<dbReference type="Proteomes" id="UP000694388">
    <property type="component" value="Unplaced"/>
</dbReference>
<dbReference type="InterPro" id="IPR013083">
    <property type="entry name" value="Znf_RING/FYVE/PHD"/>
</dbReference>
<dbReference type="Gene3D" id="3.30.40.10">
    <property type="entry name" value="Zinc/RING finger domain, C3HC4 (zinc finger)"/>
    <property type="match status" value="1"/>
</dbReference>
<keyword evidence="2" id="KW-1185">Reference proteome</keyword>
<accession>A0A8C4NHQ9</accession>
<sequence>MGKNNENRDYRIQGVILERVTQERDLGVVTDTGGKQAHTMLGSSWLVEELCTLITRRVKISGDIVIFTFLLGHWETGQMSSEFGTLIWNCSIMRRVLKWKFTTGFPTVNGRFMVCRHKYHRHCVDPWLMGRRTCPISTPSSYG</sequence>
<reference evidence="1" key="2">
    <citation type="submission" date="2025-09" db="UniProtKB">
        <authorList>
            <consortium name="Ensembl"/>
        </authorList>
    </citation>
    <scope>IDENTIFICATION</scope>
</reference>
<dbReference type="AlphaFoldDB" id="A0A8C4NHQ9"/>